<dbReference type="AlphaFoldDB" id="A0A9N8WKJ2"/>
<evidence type="ECO:0000313" key="10">
    <source>
        <dbReference type="EMBL" id="CAG8485654.1"/>
    </source>
</evidence>
<evidence type="ECO:0000256" key="7">
    <source>
        <dbReference type="ARBA" id="ARBA00023136"/>
    </source>
</evidence>
<feature type="transmembrane region" description="Helical" evidence="9">
    <location>
        <begin position="129"/>
        <end position="149"/>
    </location>
</feature>
<dbReference type="InterPro" id="IPR034804">
    <property type="entry name" value="SQR/QFR_C/D"/>
</dbReference>
<sequence length="150" mass="16097">MIKNARFAASVANATPEHEKLLVSQRSVRPVSPWHIYQPQLTALLSFTHRATGAGLASVLYGASIAYVTGPLIGLNWDTDTIVAVTSTIPAAVKVPTKFVIGYVFSFHAFNGIRHLIWDTGRALTIKGVYATGWSVLGLSTASALYLALI</sequence>
<dbReference type="InterPro" id="IPR014314">
    <property type="entry name" value="Succ_DH_cytb556"/>
</dbReference>
<dbReference type="PANTHER" id="PTHR10978">
    <property type="entry name" value="SUCCINATE DEHYDROGENASE CYTOCHROME B560 SUBUNIT"/>
    <property type="match status" value="1"/>
</dbReference>
<dbReference type="OrthoDB" id="588261at2759"/>
<evidence type="ECO:0000313" key="11">
    <source>
        <dbReference type="Proteomes" id="UP000789831"/>
    </source>
</evidence>
<keyword evidence="7 9" id="KW-0472">Membrane</keyword>
<gene>
    <name evidence="10" type="ORF">AGERDE_LOCUS3470</name>
</gene>
<dbReference type="Pfam" id="PF01127">
    <property type="entry name" value="Sdh_cyt"/>
    <property type="match status" value="1"/>
</dbReference>
<dbReference type="SUPFAM" id="SSF81343">
    <property type="entry name" value="Fumarate reductase respiratory complex transmembrane subunits"/>
    <property type="match status" value="1"/>
</dbReference>
<dbReference type="PANTHER" id="PTHR10978:SF5">
    <property type="entry name" value="SUCCINATE DEHYDROGENASE CYTOCHROME B560 SUBUNIT, MITOCHONDRIAL"/>
    <property type="match status" value="1"/>
</dbReference>
<dbReference type="PROSITE" id="PS01001">
    <property type="entry name" value="SDH_CYT_2"/>
    <property type="match status" value="1"/>
</dbReference>
<dbReference type="PIRSF" id="PIRSF000178">
    <property type="entry name" value="SDH_cyt_b560"/>
    <property type="match status" value="1"/>
</dbReference>
<name>A0A9N8WKJ2_9GLOM</name>
<protein>
    <submittedName>
        <fullName evidence="10">2064_t:CDS:1</fullName>
    </submittedName>
</protein>
<comment type="caution">
    <text evidence="10">The sequence shown here is derived from an EMBL/GenBank/DDBJ whole genome shotgun (WGS) entry which is preliminary data.</text>
</comment>
<feature type="binding site" description="axial binding residue" evidence="8">
    <location>
        <position position="108"/>
    </location>
    <ligand>
        <name>heme</name>
        <dbReference type="ChEBI" id="CHEBI:30413"/>
        <note>ligand shared with second transmembrane subunit</note>
    </ligand>
    <ligandPart>
        <name>Fe</name>
        <dbReference type="ChEBI" id="CHEBI:18248"/>
    </ligandPart>
</feature>
<reference evidence="10" key="1">
    <citation type="submission" date="2021-06" db="EMBL/GenBank/DDBJ databases">
        <authorList>
            <person name="Kallberg Y."/>
            <person name="Tangrot J."/>
            <person name="Rosling A."/>
        </authorList>
    </citation>
    <scope>NUCLEOTIDE SEQUENCE</scope>
    <source>
        <strain evidence="10">MT106</strain>
    </source>
</reference>
<dbReference type="GO" id="GO:0006099">
    <property type="term" value="P:tricarboxylic acid cycle"/>
    <property type="evidence" value="ECO:0007669"/>
    <property type="project" value="InterPro"/>
</dbReference>
<dbReference type="GO" id="GO:0046872">
    <property type="term" value="F:metal ion binding"/>
    <property type="evidence" value="ECO:0007669"/>
    <property type="project" value="UniProtKB-KW"/>
</dbReference>
<keyword evidence="6 8" id="KW-0408">Iron</keyword>
<evidence type="ECO:0000256" key="6">
    <source>
        <dbReference type="ARBA" id="ARBA00023004"/>
    </source>
</evidence>
<dbReference type="GO" id="GO:0009055">
    <property type="term" value="F:electron transfer activity"/>
    <property type="evidence" value="ECO:0007669"/>
    <property type="project" value="InterPro"/>
</dbReference>
<dbReference type="GO" id="GO:0005739">
    <property type="term" value="C:mitochondrion"/>
    <property type="evidence" value="ECO:0007669"/>
    <property type="project" value="GOC"/>
</dbReference>
<evidence type="ECO:0000256" key="3">
    <source>
        <dbReference type="ARBA" id="ARBA00022692"/>
    </source>
</evidence>
<keyword evidence="4 8" id="KW-0479">Metal-binding</keyword>
<proteinExistence type="predicted"/>
<comment type="subcellular location">
    <subcellularLocation>
        <location evidence="1">Membrane</location>
        <topology evidence="1">Multi-pass membrane protein</topology>
    </subcellularLocation>
</comment>
<evidence type="ECO:0000256" key="2">
    <source>
        <dbReference type="ARBA" id="ARBA00022617"/>
    </source>
</evidence>
<keyword evidence="11" id="KW-1185">Reference proteome</keyword>
<accession>A0A9N8WKJ2</accession>
<evidence type="ECO:0000256" key="5">
    <source>
        <dbReference type="ARBA" id="ARBA00022989"/>
    </source>
</evidence>
<comment type="cofactor">
    <cofactor evidence="8">
        <name>heme</name>
        <dbReference type="ChEBI" id="CHEBI:30413"/>
    </cofactor>
    <text evidence="8">The heme is bound between the two transmembrane subunits.</text>
</comment>
<evidence type="ECO:0000256" key="4">
    <source>
        <dbReference type="ARBA" id="ARBA00022723"/>
    </source>
</evidence>
<evidence type="ECO:0000256" key="1">
    <source>
        <dbReference type="ARBA" id="ARBA00004141"/>
    </source>
</evidence>
<keyword evidence="5 9" id="KW-1133">Transmembrane helix</keyword>
<dbReference type="InterPro" id="IPR000701">
    <property type="entry name" value="SuccDH_FuR_B_TM-su"/>
</dbReference>
<dbReference type="GO" id="GO:0016020">
    <property type="term" value="C:membrane"/>
    <property type="evidence" value="ECO:0007669"/>
    <property type="project" value="UniProtKB-SubCell"/>
</dbReference>
<evidence type="ECO:0000256" key="9">
    <source>
        <dbReference type="SAM" id="Phobius"/>
    </source>
</evidence>
<dbReference type="Proteomes" id="UP000789831">
    <property type="component" value="Unassembled WGS sequence"/>
</dbReference>
<organism evidence="10 11">
    <name type="scientific">Ambispora gerdemannii</name>
    <dbReference type="NCBI Taxonomy" id="144530"/>
    <lineage>
        <taxon>Eukaryota</taxon>
        <taxon>Fungi</taxon>
        <taxon>Fungi incertae sedis</taxon>
        <taxon>Mucoromycota</taxon>
        <taxon>Glomeromycotina</taxon>
        <taxon>Glomeromycetes</taxon>
        <taxon>Archaeosporales</taxon>
        <taxon>Ambisporaceae</taxon>
        <taxon>Ambispora</taxon>
    </lineage>
</organism>
<dbReference type="EMBL" id="CAJVPL010000344">
    <property type="protein sequence ID" value="CAG8485654.1"/>
    <property type="molecule type" value="Genomic_DNA"/>
</dbReference>
<dbReference type="CDD" id="cd03499">
    <property type="entry name" value="SQR_TypeC_SdhC"/>
    <property type="match status" value="1"/>
</dbReference>
<dbReference type="NCBIfam" id="TIGR02970">
    <property type="entry name" value="succ_dehyd_cytB"/>
    <property type="match status" value="1"/>
</dbReference>
<dbReference type="Gene3D" id="1.20.1300.10">
    <property type="entry name" value="Fumarate reductase/succinate dehydrogenase, transmembrane subunit"/>
    <property type="match status" value="1"/>
</dbReference>
<keyword evidence="3 9" id="KW-0812">Transmembrane</keyword>
<dbReference type="GO" id="GO:0006121">
    <property type="term" value="P:mitochondrial electron transport, succinate to ubiquinone"/>
    <property type="evidence" value="ECO:0007669"/>
    <property type="project" value="TreeGrafter"/>
</dbReference>
<keyword evidence="2 8" id="KW-0349">Heme</keyword>
<dbReference type="InterPro" id="IPR018495">
    <property type="entry name" value="Succ_DH_cyt_bsu_CS"/>
</dbReference>
<evidence type="ECO:0000256" key="8">
    <source>
        <dbReference type="PIRSR" id="PIRSR000178-1"/>
    </source>
</evidence>